<evidence type="ECO:0000256" key="2">
    <source>
        <dbReference type="ARBA" id="ARBA00022490"/>
    </source>
</evidence>
<keyword evidence="2 15" id="KW-0963">Cytoplasm</keyword>
<evidence type="ECO:0000256" key="5">
    <source>
        <dbReference type="ARBA" id="ARBA00050607"/>
    </source>
</evidence>
<dbReference type="EMBL" id="FOUU01000011">
    <property type="protein sequence ID" value="SFN03468.1"/>
    <property type="molecule type" value="Genomic_DNA"/>
</dbReference>
<comment type="catalytic activity">
    <reaction evidence="7 15">
        <text>N-terminal L-lysyl-[protein] + L-leucyl-tRNA(Leu) = N-terminal L-leucyl-L-lysyl-[protein] + tRNA(Leu) + H(+)</text>
        <dbReference type="Rhea" id="RHEA:12340"/>
        <dbReference type="Rhea" id="RHEA-COMP:9613"/>
        <dbReference type="Rhea" id="RHEA-COMP:9622"/>
        <dbReference type="Rhea" id="RHEA-COMP:12670"/>
        <dbReference type="Rhea" id="RHEA-COMP:12671"/>
        <dbReference type="ChEBI" id="CHEBI:15378"/>
        <dbReference type="ChEBI" id="CHEBI:65249"/>
        <dbReference type="ChEBI" id="CHEBI:78442"/>
        <dbReference type="ChEBI" id="CHEBI:78494"/>
        <dbReference type="ChEBI" id="CHEBI:133043"/>
        <dbReference type="EC" id="2.3.2.6"/>
    </reaction>
</comment>
<dbReference type="SUPFAM" id="SSF55729">
    <property type="entry name" value="Acyl-CoA N-acyltransferases (Nat)"/>
    <property type="match status" value="1"/>
</dbReference>
<dbReference type="GO" id="GO:0005737">
    <property type="term" value="C:cytoplasm"/>
    <property type="evidence" value="ECO:0007669"/>
    <property type="project" value="UniProtKB-SubCell"/>
</dbReference>
<comment type="function">
    <text evidence="8 15">Functions in the N-end rule pathway of protein degradation where it conjugates Leu, Phe and, less efficiently, Met from aminoacyl-tRNAs to the N-termini of proteins containing an N-terminal arginine or lysine.</text>
</comment>
<evidence type="ECO:0000313" key="17">
    <source>
        <dbReference type="Proteomes" id="UP000199611"/>
    </source>
</evidence>
<protein>
    <recommendedName>
        <fullName evidence="11 15">Leucyl/phenylalanyl-tRNA--protein transferase</fullName>
        <ecNumber evidence="10 15">2.3.2.6</ecNumber>
    </recommendedName>
    <alternativeName>
        <fullName evidence="12 15">L/F-transferase</fullName>
    </alternativeName>
    <alternativeName>
        <fullName evidence="13 15">Leucyltransferase</fullName>
    </alternativeName>
    <alternativeName>
        <fullName evidence="14 15">Phenyalanyltransferase</fullName>
    </alternativeName>
</protein>
<sequence length="249" mass="28715">MTVFRLTEELIFPHPELADEDGLLAVGGDLSPARLLLAYSAGIFPWYDESTPILWWSPDPRLILLPRDIKISHSLRRVLKKGRFRVSFDQAFHRVIRECAAVRVEKGLQTWLIPEMIEAYERLHELGFAHSVETWMEGKLVGGLYGVSLGRAFFGESMFSREKDASKVALVILAMVLQSWNFHFIDCQLPSDHLKRMGAVEVPRAKFLEMLREALKHPTYRGRWEPTVEAIQRIYLTPRSEKPVKTERS</sequence>
<evidence type="ECO:0000256" key="1">
    <source>
        <dbReference type="ARBA" id="ARBA00004496"/>
    </source>
</evidence>
<dbReference type="Pfam" id="PF03588">
    <property type="entry name" value="Leu_Phe_trans"/>
    <property type="match status" value="1"/>
</dbReference>
<evidence type="ECO:0000256" key="3">
    <source>
        <dbReference type="ARBA" id="ARBA00022679"/>
    </source>
</evidence>
<dbReference type="EC" id="2.3.2.6" evidence="10 15"/>
<evidence type="ECO:0000256" key="13">
    <source>
        <dbReference type="ARBA" id="ARBA00077165"/>
    </source>
</evidence>
<dbReference type="InterPro" id="IPR004616">
    <property type="entry name" value="Leu/Phe-tRNA_Trfase"/>
</dbReference>
<evidence type="ECO:0000256" key="4">
    <source>
        <dbReference type="ARBA" id="ARBA00023315"/>
    </source>
</evidence>
<evidence type="ECO:0000256" key="10">
    <source>
        <dbReference type="ARBA" id="ARBA00066767"/>
    </source>
</evidence>
<name>A0A1I4VQC7_9BACT</name>
<dbReference type="STRING" id="39841.SAMN05660836_02400"/>
<gene>
    <name evidence="15" type="primary">aat</name>
    <name evidence="16" type="ORF">SAMN05660836_02400</name>
</gene>
<dbReference type="NCBIfam" id="TIGR00667">
    <property type="entry name" value="aat"/>
    <property type="match status" value="1"/>
</dbReference>
<evidence type="ECO:0000256" key="6">
    <source>
        <dbReference type="ARBA" id="ARBA00050652"/>
    </source>
</evidence>
<comment type="catalytic activity">
    <reaction evidence="5 15">
        <text>L-phenylalanyl-tRNA(Phe) + an N-terminal L-alpha-aminoacyl-[protein] = an N-terminal L-phenylalanyl-L-alpha-aminoacyl-[protein] + tRNA(Phe)</text>
        <dbReference type="Rhea" id="RHEA:43632"/>
        <dbReference type="Rhea" id="RHEA-COMP:9668"/>
        <dbReference type="Rhea" id="RHEA-COMP:9699"/>
        <dbReference type="Rhea" id="RHEA-COMP:10636"/>
        <dbReference type="Rhea" id="RHEA-COMP:10637"/>
        <dbReference type="ChEBI" id="CHEBI:78442"/>
        <dbReference type="ChEBI" id="CHEBI:78531"/>
        <dbReference type="ChEBI" id="CHEBI:78597"/>
        <dbReference type="ChEBI" id="CHEBI:83561"/>
        <dbReference type="EC" id="2.3.2.6"/>
    </reaction>
</comment>
<evidence type="ECO:0000256" key="8">
    <source>
        <dbReference type="ARBA" id="ARBA00054043"/>
    </source>
</evidence>
<evidence type="ECO:0000256" key="14">
    <source>
        <dbReference type="ARBA" id="ARBA00083640"/>
    </source>
</evidence>
<dbReference type="GO" id="GO:0030163">
    <property type="term" value="P:protein catabolic process"/>
    <property type="evidence" value="ECO:0007669"/>
    <property type="project" value="UniProtKB-UniRule"/>
</dbReference>
<dbReference type="FunFam" id="3.40.630.70:FF:000001">
    <property type="entry name" value="Leucyl/phenylalanyl-tRNA--protein transferase"/>
    <property type="match status" value="1"/>
</dbReference>
<dbReference type="PANTHER" id="PTHR30098">
    <property type="entry name" value="LEUCYL/PHENYLALANYL-TRNA--PROTEIN TRANSFERASE"/>
    <property type="match status" value="1"/>
</dbReference>
<dbReference type="OrthoDB" id="9790282at2"/>
<evidence type="ECO:0000256" key="15">
    <source>
        <dbReference type="HAMAP-Rule" id="MF_00688"/>
    </source>
</evidence>
<dbReference type="FunFam" id="3.30.70.3550:FF:000001">
    <property type="entry name" value="Leucyl/phenylalanyl-tRNA--protein transferase"/>
    <property type="match status" value="1"/>
</dbReference>
<reference evidence="16 17" key="1">
    <citation type="submission" date="2016-10" db="EMBL/GenBank/DDBJ databases">
        <authorList>
            <person name="de Groot N.N."/>
        </authorList>
    </citation>
    <scope>NUCLEOTIDE SEQUENCE [LARGE SCALE GENOMIC DNA]</scope>
    <source>
        <strain evidence="16 17">DSM 9990</strain>
    </source>
</reference>
<keyword evidence="3 15" id="KW-0808">Transferase</keyword>
<evidence type="ECO:0000256" key="12">
    <source>
        <dbReference type="ARBA" id="ARBA00077136"/>
    </source>
</evidence>
<comment type="subcellular location">
    <subcellularLocation>
        <location evidence="1 15">Cytoplasm</location>
    </subcellularLocation>
</comment>
<dbReference type="HAMAP" id="MF_00688">
    <property type="entry name" value="Leu_Phe_trans"/>
    <property type="match status" value="1"/>
</dbReference>
<dbReference type="PANTHER" id="PTHR30098:SF2">
    <property type="entry name" value="LEUCYL_PHENYLALANYL-TRNA--PROTEIN TRANSFERASE"/>
    <property type="match status" value="1"/>
</dbReference>
<organism evidence="16 17">
    <name type="scientific">Thermodesulforhabdus norvegica</name>
    <dbReference type="NCBI Taxonomy" id="39841"/>
    <lineage>
        <taxon>Bacteria</taxon>
        <taxon>Pseudomonadati</taxon>
        <taxon>Thermodesulfobacteriota</taxon>
        <taxon>Syntrophobacteria</taxon>
        <taxon>Syntrophobacterales</taxon>
        <taxon>Thermodesulforhabdaceae</taxon>
        <taxon>Thermodesulforhabdus</taxon>
    </lineage>
</organism>
<dbReference type="Gene3D" id="3.30.70.3550">
    <property type="entry name" value="Leucyl/phenylalanyl-tRNA-protein transferase, N-terminal domain"/>
    <property type="match status" value="1"/>
</dbReference>
<dbReference type="GO" id="GO:0008914">
    <property type="term" value="F:leucyl-tRNA--protein transferase activity"/>
    <property type="evidence" value="ECO:0007669"/>
    <property type="project" value="UniProtKB-UniRule"/>
</dbReference>
<dbReference type="RefSeq" id="WP_093396086.1">
    <property type="nucleotide sequence ID" value="NZ_FOUU01000011.1"/>
</dbReference>
<comment type="similarity">
    <text evidence="9 15">Belongs to the L/F-transferase family.</text>
</comment>
<accession>A0A1I4VQC7</accession>
<dbReference type="Proteomes" id="UP000199611">
    <property type="component" value="Unassembled WGS sequence"/>
</dbReference>
<evidence type="ECO:0000256" key="9">
    <source>
        <dbReference type="ARBA" id="ARBA00061535"/>
    </source>
</evidence>
<proteinExistence type="inferred from homology"/>
<keyword evidence="17" id="KW-1185">Reference proteome</keyword>
<comment type="catalytic activity">
    <reaction evidence="6 15">
        <text>N-terminal L-arginyl-[protein] + L-leucyl-tRNA(Leu) = N-terminal L-leucyl-L-arginyl-[protein] + tRNA(Leu) + H(+)</text>
        <dbReference type="Rhea" id="RHEA:50416"/>
        <dbReference type="Rhea" id="RHEA-COMP:9613"/>
        <dbReference type="Rhea" id="RHEA-COMP:9622"/>
        <dbReference type="Rhea" id="RHEA-COMP:12672"/>
        <dbReference type="Rhea" id="RHEA-COMP:12673"/>
        <dbReference type="ChEBI" id="CHEBI:15378"/>
        <dbReference type="ChEBI" id="CHEBI:64719"/>
        <dbReference type="ChEBI" id="CHEBI:78442"/>
        <dbReference type="ChEBI" id="CHEBI:78494"/>
        <dbReference type="ChEBI" id="CHEBI:133044"/>
        <dbReference type="EC" id="2.3.2.6"/>
    </reaction>
</comment>
<dbReference type="InterPro" id="IPR042203">
    <property type="entry name" value="Leu/Phe-tRNA_Trfase_C"/>
</dbReference>
<evidence type="ECO:0000313" key="16">
    <source>
        <dbReference type="EMBL" id="SFN03468.1"/>
    </source>
</evidence>
<dbReference type="Gene3D" id="3.40.630.70">
    <property type="entry name" value="Leucyl/phenylalanyl-tRNA-protein transferase, C-terminal domain"/>
    <property type="match status" value="1"/>
</dbReference>
<dbReference type="InterPro" id="IPR016181">
    <property type="entry name" value="Acyl_CoA_acyltransferase"/>
</dbReference>
<evidence type="ECO:0000256" key="7">
    <source>
        <dbReference type="ARBA" id="ARBA00051538"/>
    </source>
</evidence>
<dbReference type="AlphaFoldDB" id="A0A1I4VQC7"/>
<evidence type="ECO:0000256" key="11">
    <source>
        <dbReference type="ARBA" id="ARBA00074372"/>
    </source>
</evidence>
<dbReference type="InterPro" id="IPR042221">
    <property type="entry name" value="Leu/Phe-tRNA_Trfase_N"/>
</dbReference>
<keyword evidence="4 15" id="KW-0012">Acyltransferase</keyword>